<name>A0A2P5C7D1_PARAD</name>
<organism evidence="1 2">
    <name type="scientific">Parasponia andersonii</name>
    <name type="common">Sponia andersonii</name>
    <dbReference type="NCBI Taxonomy" id="3476"/>
    <lineage>
        <taxon>Eukaryota</taxon>
        <taxon>Viridiplantae</taxon>
        <taxon>Streptophyta</taxon>
        <taxon>Embryophyta</taxon>
        <taxon>Tracheophyta</taxon>
        <taxon>Spermatophyta</taxon>
        <taxon>Magnoliopsida</taxon>
        <taxon>eudicotyledons</taxon>
        <taxon>Gunneridae</taxon>
        <taxon>Pentapetalae</taxon>
        <taxon>rosids</taxon>
        <taxon>fabids</taxon>
        <taxon>Rosales</taxon>
        <taxon>Cannabaceae</taxon>
        <taxon>Parasponia</taxon>
    </lineage>
</organism>
<dbReference type="EMBL" id="JXTB01000165">
    <property type="protein sequence ID" value="PON56949.1"/>
    <property type="molecule type" value="Genomic_DNA"/>
</dbReference>
<evidence type="ECO:0000313" key="1">
    <source>
        <dbReference type="EMBL" id="PON56949.1"/>
    </source>
</evidence>
<keyword evidence="2" id="KW-1185">Reference proteome</keyword>
<protein>
    <submittedName>
        <fullName evidence="1">Uncharacterized protein</fullName>
    </submittedName>
</protein>
<reference evidence="2" key="1">
    <citation type="submission" date="2016-06" db="EMBL/GenBank/DDBJ databases">
        <title>Parallel loss of symbiosis genes in relatives of nitrogen-fixing non-legume Parasponia.</title>
        <authorList>
            <person name="Van Velzen R."/>
            <person name="Holmer R."/>
            <person name="Bu F."/>
            <person name="Rutten L."/>
            <person name="Van Zeijl A."/>
            <person name="Liu W."/>
            <person name="Santuari L."/>
            <person name="Cao Q."/>
            <person name="Sharma T."/>
            <person name="Shen D."/>
            <person name="Roswanjaya Y."/>
            <person name="Wardhani T."/>
            <person name="Kalhor M.S."/>
            <person name="Jansen J."/>
            <person name="Van den Hoogen J."/>
            <person name="Gungor B."/>
            <person name="Hartog M."/>
            <person name="Hontelez J."/>
            <person name="Verver J."/>
            <person name="Yang W.-C."/>
            <person name="Schijlen E."/>
            <person name="Repin R."/>
            <person name="Schilthuizen M."/>
            <person name="Schranz E."/>
            <person name="Heidstra R."/>
            <person name="Miyata K."/>
            <person name="Fedorova E."/>
            <person name="Kohlen W."/>
            <person name="Bisseling T."/>
            <person name="Smit S."/>
            <person name="Geurts R."/>
        </authorList>
    </citation>
    <scope>NUCLEOTIDE SEQUENCE [LARGE SCALE GENOMIC DNA]</scope>
    <source>
        <strain evidence="2">cv. WU1-14</strain>
    </source>
</reference>
<dbReference type="Proteomes" id="UP000237105">
    <property type="component" value="Unassembled WGS sequence"/>
</dbReference>
<accession>A0A2P5C7D1</accession>
<gene>
    <name evidence="1" type="ORF">PanWU01x14_178150</name>
</gene>
<sequence>MAKYKTELERSLNDELIRNGVAICRGKQAKEDSAMESYFLLSLAAPVFVSLPQIGDQSLMSLSLI</sequence>
<dbReference type="AlphaFoldDB" id="A0A2P5C7D1"/>
<proteinExistence type="predicted"/>
<comment type="caution">
    <text evidence="1">The sequence shown here is derived from an EMBL/GenBank/DDBJ whole genome shotgun (WGS) entry which is preliminary data.</text>
</comment>
<evidence type="ECO:0000313" key="2">
    <source>
        <dbReference type="Proteomes" id="UP000237105"/>
    </source>
</evidence>